<dbReference type="Proteomes" id="UP000659904">
    <property type="component" value="Unassembled WGS sequence"/>
</dbReference>
<dbReference type="InterPro" id="IPR036388">
    <property type="entry name" value="WH-like_DNA-bd_sf"/>
</dbReference>
<evidence type="ECO:0000313" key="2">
    <source>
        <dbReference type="Proteomes" id="UP000659904"/>
    </source>
</evidence>
<accession>A0A8J3NYJ1</accession>
<dbReference type="SUPFAM" id="SSF46785">
    <property type="entry name" value="Winged helix' DNA-binding domain"/>
    <property type="match status" value="1"/>
</dbReference>
<dbReference type="InterPro" id="IPR036390">
    <property type="entry name" value="WH_DNA-bd_sf"/>
</dbReference>
<dbReference type="InterPro" id="IPR011991">
    <property type="entry name" value="ArsR-like_HTH"/>
</dbReference>
<proteinExistence type="predicted"/>
<keyword evidence="2" id="KW-1185">Reference proteome</keyword>
<comment type="caution">
    <text evidence="1">The sequence shown here is derived from an EMBL/GenBank/DDBJ whole genome shotgun (WGS) entry which is preliminary data.</text>
</comment>
<protein>
    <submittedName>
        <fullName evidence="1">ATPase AAA</fullName>
    </submittedName>
</protein>
<gene>
    <name evidence="1" type="ORF">Cci01nite_24560</name>
</gene>
<dbReference type="RefSeq" id="WP_120318060.1">
    <property type="nucleotide sequence ID" value="NZ_BONH01000008.1"/>
</dbReference>
<dbReference type="SUPFAM" id="SSF52540">
    <property type="entry name" value="P-loop containing nucleoside triphosphate hydrolases"/>
    <property type="match status" value="1"/>
</dbReference>
<organism evidence="1 2">
    <name type="scientific">Catellatospora citrea</name>
    <dbReference type="NCBI Taxonomy" id="53366"/>
    <lineage>
        <taxon>Bacteria</taxon>
        <taxon>Bacillati</taxon>
        <taxon>Actinomycetota</taxon>
        <taxon>Actinomycetes</taxon>
        <taxon>Micromonosporales</taxon>
        <taxon>Micromonosporaceae</taxon>
        <taxon>Catellatospora</taxon>
    </lineage>
</organism>
<dbReference type="Gene3D" id="1.10.10.10">
    <property type="entry name" value="Winged helix-like DNA-binding domain superfamily/Winged helix DNA-binding domain"/>
    <property type="match status" value="1"/>
</dbReference>
<dbReference type="CDD" id="cd00090">
    <property type="entry name" value="HTH_ARSR"/>
    <property type="match status" value="1"/>
</dbReference>
<dbReference type="InterPro" id="IPR027417">
    <property type="entry name" value="P-loop_NTPase"/>
</dbReference>
<sequence length="489" mass="53674">MLDKPSELLERDREWRALAQFAGNPALGASLGLVYGRRRQGKTFMLELLSLAANGFMFTASQLYGPENLRALSEAYRAYTGTEDPVRFADWREAVDALLRLGERGDGPTLVVLDEFPYLLDDEPALPSLIQAALSPLSRAVKQSRTRLILCGSAMTTMRKLLVGTAPLRGRAVLEMNLATLDYRATSQLWGLDGDPDAAFRVHALVGGTPAYLGMSAGPLVEDGFDGWIERGLLNPLSAMFREGNVLLYEQPELVDETLYFSVLNAIAGGACRRSEIAGRLGRPDSSLSHALAVLEEVRLVERVEDALVAKRPVYRIAEPLIRFHQLVIRPREAAIAGLGGDRVWPTVQDTVDAKIYGPHFEQLCREWTLIYASDASRGGFVNQVRSATVACREHRQGHEIDVVALSENSYEPTVIRAIGEAKSGGQPVGTGELERLVHLRELLPSAKAADPVRLLLFARSGFTPDLTRLATQRDDVELVDIGRLYSGS</sequence>
<dbReference type="AlphaFoldDB" id="A0A8J3NYJ1"/>
<dbReference type="PANTHER" id="PTHR34704:SF2">
    <property type="entry name" value="ATPASE"/>
    <property type="match status" value="1"/>
</dbReference>
<name>A0A8J3NYJ1_9ACTN</name>
<dbReference type="PANTHER" id="PTHR34704">
    <property type="entry name" value="ATPASE"/>
    <property type="match status" value="1"/>
</dbReference>
<dbReference type="Gene3D" id="3.40.50.300">
    <property type="entry name" value="P-loop containing nucleotide triphosphate hydrolases"/>
    <property type="match status" value="1"/>
</dbReference>
<evidence type="ECO:0000313" key="1">
    <source>
        <dbReference type="EMBL" id="GIF97362.1"/>
    </source>
</evidence>
<dbReference type="EMBL" id="BONH01000008">
    <property type="protein sequence ID" value="GIF97362.1"/>
    <property type="molecule type" value="Genomic_DNA"/>
</dbReference>
<reference evidence="1 2" key="1">
    <citation type="submission" date="2021-01" db="EMBL/GenBank/DDBJ databases">
        <title>Whole genome shotgun sequence of Catellatospora citrea NBRC 14495.</title>
        <authorList>
            <person name="Komaki H."/>
            <person name="Tamura T."/>
        </authorList>
    </citation>
    <scope>NUCLEOTIDE SEQUENCE [LARGE SCALE GENOMIC DNA]</scope>
    <source>
        <strain evidence="1 2">NBRC 14495</strain>
    </source>
</reference>